<comment type="caution">
    <text evidence="2">The sequence shown here is derived from an EMBL/GenBank/DDBJ whole genome shotgun (WGS) entry which is preliminary data.</text>
</comment>
<keyword evidence="1" id="KW-1133">Transmembrane helix</keyword>
<protein>
    <recommendedName>
        <fullName evidence="4">DUF4352 domain-containing protein</fullName>
    </recommendedName>
</protein>
<keyword evidence="1" id="KW-0812">Transmembrane</keyword>
<reference evidence="2 3" key="1">
    <citation type="submission" date="2023-06" db="EMBL/GenBank/DDBJ databases">
        <title>Aquibacillus rhizosphaerae LR5S19.</title>
        <authorList>
            <person name="Sun J.-Q."/>
        </authorList>
    </citation>
    <scope>NUCLEOTIDE SEQUENCE [LARGE SCALE GENOMIC DNA]</scope>
    <source>
        <strain evidence="2 3">LR5S19</strain>
    </source>
</reference>
<evidence type="ECO:0000256" key="1">
    <source>
        <dbReference type="SAM" id="Phobius"/>
    </source>
</evidence>
<evidence type="ECO:0000313" key="3">
    <source>
        <dbReference type="Proteomes" id="UP001235343"/>
    </source>
</evidence>
<dbReference type="RefSeq" id="WP_285933460.1">
    <property type="nucleotide sequence ID" value="NZ_JASTZU010000058.1"/>
</dbReference>
<organism evidence="2 3">
    <name type="scientific">Aquibacillus rhizosphaerae</name>
    <dbReference type="NCBI Taxonomy" id="3051431"/>
    <lineage>
        <taxon>Bacteria</taxon>
        <taxon>Bacillati</taxon>
        <taxon>Bacillota</taxon>
        <taxon>Bacilli</taxon>
        <taxon>Bacillales</taxon>
        <taxon>Bacillaceae</taxon>
        <taxon>Aquibacillus</taxon>
    </lineage>
</organism>
<feature type="transmembrane region" description="Helical" evidence="1">
    <location>
        <begin position="5"/>
        <end position="23"/>
    </location>
</feature>
<proteinExistence type="predicted"/>
<evidence type="ECO:0008006" key="4">
    <source>
        <dbReference type="Google" id="ProtNLM"/>
    </source>
</evidence>
<name>A0ABT7L8J8_9BACI</name>
<dbReference type="EMBL" id="JASTZU010000058">
    <property type="protein sequence ID" value="MDL4842176.1"/>
    <property type="molecule type" value="Genomic_DNA"/>
</dbReference>
<keyword evidence="1" id="KW-0472">Membrane</keyword>
<sequence>MIKRLLIMVIVVTVLSIVGVYWMKGSTNAELVGTVKVSEQQDNFIVHIRVENSDEGIKIFRSLEYIGQEIVVIDHRTPLTSVNINKQNNDFTGSPVTKTLDPGDIYRPQEAIAIPDGTLDKGKSTMYVHTQFFIDGEAINIKSEKELTFE</sequence>
<evidence type="ECO:0000313" key="2">
    <source>
        <dbReference type="EMBL" id="MDL4842176.1"/>
    </source>
</evidence>
<keyword evidence="3" id="KW-1185">Reference proteome</keyword>
<gene>
    <name evidence="2" type="ORF">QQS35_17190</name>
</gene>
<dbReference type="Proteomes" id="UP001235343">
    <property type="component" value="Unassembled WGS sequence"/>
</dbReference>
<accession>A0ABT7L8J8</accession>